<dbReference type="PROSITE" id="PS50268">
    <property type="entry name" value="CADHERIN_2"/>
    <property type="match status" value="5"/>
</dbReference>
<dbReference type="GO" id="GO:0007156">
    <property type="term" value="P:homophilic cell adhesion via plasma membrane adhesion molecules"/>
    <property type="evidence" value="ECO:0007669"/>
    <property type="project" value="InterPro"/>
</dbReference>
<organism evidence="16 17">
    <name type="scientific">Carassius auratus</name>
    <name type="common">Goldfish</name>
    <dbReference type="NCBI Taxonomy" id="7957"/>
    <lineage>
        <taxon>Eukaryota</taxon>
        <taxon>Metazoa</taxon>
        <taxon>Chordata</taxon>
        <taxon>Craniata</taxon>
        <taxon>Vertebrata</taxon>
        <taxon>Euteleostomi</taxon>
        <taxon>Actinopterygii</taxon>
        <taxon>Neopterygii</taxon>
        <taxon>Teleostei</taxon>
        <taxon>Ostariophysi</taxon>
        <taxon>Cypriniformes</taxon>
        <taxon>Cyprinidae</taxon>
        <taxon>Cyprininae</taxon>
        <taxon>Carassius</taxon>
    </lineage>
</organism>
<name>A0A6P6MGF6_CARAU</name>
<dbReference type="SMART" id="SM00112">
    <property type="entry name" value="CA"/>
    <property type="match status" value="5"/>
</dbReference>
<gene>
    <name evidence="17" type="primary">LOC113067284</name>
</gene>
<evidence type="ECO:0000256" key="8">
    <source>
        <dbReference type="ARBA" id="ARBA00022889"/>
    </source>
</evidence>
<feature type="domain" description="Cadherin" evidence="15">
    <location>
        <begin position="357"/>
        <end position="465"/>
    </location>
</feature>
<feature type="domain" description="Cadherin" evidence="15">
    <location>
        <begin position="252"/>
        <end position="356"/>
    </location>
</feature>
<keyword evidence="3" id="KW-1003">Cell membrane</keyword>
<dbReference type="FunFam" id="2.60.40.60:FF:000129">
    <property type="entry name" value="protocadherin alpha-C2 isoform X1"/>
    <property type="match status" value="1"/>
</dbReference>
<keyword evidence="10 14" id="KW-0472">Membrane</keyword>
<dbReference type="InterPro" id="IPR050174">
    <property type="entry name" value="Protocadherin/Cadherin-CA"/>
</dbReference>
<feature type="transmembrane region" description="Helical" evidence="14">
    <location>
        <begin position="592"/>
        <end position="615"/>
    </location>
</feature>
<dbReference type="InterPro" id="IPR020894">
    <property type="entry name" value="Cadherin_CS"/>
</dbReference>
<dbReference type="GeneID" id="113067284"/>
<dbReference type="PROSITE" id="PS00232">
    <property type="entry name" value="CADHERIN_1"/>
    <property type="match status" value="3"/>
</dbReference>
<dbReference type="InterPro" id="IPR032455">
    <property type="entry name" value="Cadherin_C"/>
</dbReference>
<feature type="compositionally biased region" description="Basic and acidic residues" evidence="13">
    <location>
        <begin position="831"/>
        <end position="843"/>
    </location>
</feature>
<evidence type="ECO:0000256" key="11">
    <source>
        <dbReference type="ARBA" id="ARBA00023180"/>
    </source>
</evidence>
<dbReference type="PANTHER" id="PTHR24028:SF32">
    <property type="entry name" value="CADHERIN-RELATED NEURONAL RECEPTOR VARIABLE 10-RELATED"/>
    <property type="match status" value="1"/>
</dbReference>
<dbReference type="CDD" id="cd11304">
    <property type="entry name" value="Cadherin_repeat"/>
    <property type="match status" value="5"/>
</dbReference>
<evidence type="ECO:0000256" key="1">
    <source>
        <dbReference type="ARBA" id="ARBA00003436"/>
    </source>
</evidence>
<dbReference type="Pfam" id="PF16492">
    <property type="entry name" value="Cadherin_C_2"/>
    <property type="match status" value="1"/>
</dbReference>
<dbReference type="Proteomes" id="UP000515129">
    <property type="component" value="Chromosome 50"/>
</dbReference>
<keyword evidence="5" id="KW-0732">Signal</keyword>
<evidence type="ECO:0000313" key="16">
    <source>
        <dbReference type="Proteomes" id="UP000515129"/>
    </source>
</evidence>
<dbReference type="FunFam" id="2.60.40.60:FF:000002">
    <property type="entry name" value="Protocadherin alpha 2"/>
    <property type="match status" value="1"/>
</dbReference>
<evidence type="ECO:0000256" key="2">
    <source>
        <dbReference type="ARBA" id="ARBA00004251"/>
    </source>
</evidence>
<accession>A0A6P6MGF6</accession>
<keyword evidence="6" id="KW-0677">Repeat</keyword>
<evidence type="ECO:0000256" key="7">
    <source>
        <dbReference type="ARBA" id="ARBA00022837"/>
    </source>
</evidence>
<dbReference type="InterPro" id="IPR015919">
    <property type="entry name" value="Cadherin-like_sf"/>
</dbReference>
<dbReference type="AlphaFoldDB" id="A0A6P6MGF6"/>
<evidence type="ECO:0000256" key="13">
    <source>
        <dbReference type="SAM" id="MobiDB-lite"/>
    </source>
</evidence>
<sequence>MKCSLPLEAMISSPLNIYRFEINVFDINDNAPAFRTSITNLNVSESAIPGERFPLPSAFDADVGSNSVKSYKMSSNEHFSLDVQGGGDQSVSAELVLQKALDREKQSVIKLTLTAVDGGKPPKSGTTEIIVNVVDVNDNIPVFSKSLYKSKVTENAARGTHVITVQAIDLDEGVNGEIIYSIINHNNDKNVDAFSINSETGEITVKKDVDYEQKNAIELRVQAKDRGYNPKAAHCKVLVEVMDVNDNIPQISVTSLVSTVKEDAPIDTMVGMITVADNDAGKNGQVTLKIQGSAPFKVQNSYKNYYTLVVNGPLDRERASGYNVTISATDEGTPPLSSTSVITIHVSDVNDNAPRFPEPIINVYVKENSQIGAVIHTVSAFDPDVGDNARITYSLLESSKRGPVSSMININSDSGDIHSLQSFNYEEIKKFEFKVQATDSGVPPLSSNVTVNVFILDENDNSPGILAPYSELGSVNTENIPYSADAGYFVAKIRAVDADSGYNALLSYHISEPKGNNLFRVGTSSGEIRTKRRMSDNDLKTHPLVILVCDNGEPSLSATVSIDVVVVESAGDVKTTFRHAPIKEESFSDLNLYLLIAIVCVSVIFLLSLIGLMAVKCHRADRSLGRYSTPMITTHPDGSWSYSKSAQQYDVCFSSDTLKSDVVVFPAPFPPADAELISINGGDTFTRTQTLPNKEKPKGPGADWRYSASLRAGMQSSVHMEESSVMQGAQGVLVQNWPTASSAPDNEGGEVSPPVGAGVDSNSWHFRYGPGPGGPPHLKPGEVPPEAFIIPGSPAIISIRQGDGDDKSDFISFGKKEEAKKKKKKKKEKKDKREKGKDDDDDD</sequence>
<proteinExistence type="predicted"/>
<dbReference type="PRINTS" id="PR00205">
    <property type="entry name" value="CADHERIN"/>
</dbReference>
<evidence type="ECO:0000256" key="4">
    <source>
        <dbReference type="ARBA" id="ARBA00022692"/>
    </source>
</evidence>
<dbReference type="FunFam" id="2.60.40.60:FF:000001">
    <property type="entry name" value="Protocadherin alpha 2"/>
    <property type="match status" value="1"/>
</dbReference>
<dbReference type="FunFam" id="2.60.40.60:FF:000018">
    <property type="entry name" value="Protocadherin gamma c3"/>
    <property type="match status" value="1"/>
</dbReference>
<dbReference type="Gene3D" id="2.60.40.60">
    <property type="entry name" value="Cadherins"/>
    <property type="match status" value="5"/>
</dbReference>
<dbReference type="FunFam" id="2.60.40.60:FF:000004">
    <property type="entry name" value="Protocadherin 1 gamma 2"/>
    <property type="match status" value="1"/>
</dbReference>
<feature type="domain" description="Cadherin" evidence="15">
    <location>
        <begin position="35"/>
        <end position="143"/>
    </location>
</feature>
<dbReference type="GO" id="GO:0005886">
    <property type="term" value="C:plasma membrane"/>
    <property type="evidence" value="ECO:0007669"/>
    <property type="project" value="UniProtKB-SubCell"/>
</dbReference>
<feature type="region of interest" description="Disordered" evidence="13">
    <location>
        <begin position="685"/>
        <end position="704"/>
    </location>
</feature>
<dbReference type="RefSeq" id="XP_026095457.1">
    <property type="nucleotide sequence ID" value="XM_026239672.1"/>
</dbReference>
<keyword evidence="9 14" id="KW-1133">Transmembrane helix</keyword>
<feature type="region of interest" description="Disordered" evidence="13">
    <location>
        <begin position="738"/>
        <end position="843"/>
    </location>
</feature>
<keyword evidence="8" id="KW-0130">Cell adhesion</keyword>
<feature type="domain" description="Cadherin" evidence="15">
    <location>
        <begin position="144"/>
        <end position="251"/>
    </location>
</feature>
<keyword evidence="7 12" id="KW-0106">Calcium</keyword>
<evidence type="ECO:0000256" key="3">
    <source>
        <dbReference type="ARBA" id="ARBA00022475"/>
    </source>
</evidence>
<evidence type="ECO:0000313" key="17">
    <source>
        <dbReference type="RefSeq" id="XP_026095457.1"/>
    </source>
</evidence>
<evidence type="ECO:0000256" key="5">
    <source>
        <dbReference type="ARBA" id="ARBA00022729"/>
    </source>
</evidence>
<keyword evidence="11" id="KW-0325">Glycoprotein</keyword>
<evidence type="ECO:0000256" key="10">
    <source>
        <dbReference type="ARBA" id="ARBA00023136"/>
    </source>
</evidence>
<dbReference type="PANTHER" id="PTHR24028">
    <property type="entry name" value="CADHERIN-87A"/>
    <property type="match status" value="1"/>
</dbReference>
<comment type="subcellular location">
    <subcellularLocation>
        <location evidence="2">Cell membrane</location>
        <topology evidence="2">Single-pass type I membrane protein</topology>
    </subcellularLocation>
</comment>
<feature type="compositionally biased region" description="Basic residues" evidence="13">
    <location>
        <begin position="821"/>
        <end position="830"/>
    </location>
</feature>
<keyword evidence="4 14" id="KW-0812">Transmembrane</keyword>
<keyword evidence="16" id="KW-1185">Reference proteome</keyword>
<evidence type="ECO:0000256" key="9">
    <source>
        <dbReference type="ARBA" id="ARBA00022989"/>
    </source>
</evidence>
<dbReference type="GO" id="GO:0009653">
    <property type="term" value="P:anatomical structure morphogenesis"/>
    <property type="evidence" value="ECO:0007669"/>
    <property type="project" value="UniProtKB-ARBA"/>
</dbReference>
<evidence type="ECO:0000256" key="14">
    <source>
        <dbReference type="SAM" id="Phobius"/>
    </source>
</evidence>
<evidence type="ECO:0000256" key="12">
    <source>
        <dbReference type="PROSITE-ProRule" id="PRU00043"/>
    </source>
</evidence>
<dbReference type="GO" id="GO:0005509">
    <property type="term" value="F:calcium ion binding"/>
    <property type="evidence" value="ECO:0007669"/>
    <property type="project" value="UniProtKB-UniRule"/>
</dbReference>
<dbReference type="SUPFAM" id="SSF49313">
    <property type="entry name" value="Cadherin-like"/>
    <property type="match status" value="5"/>
</dbReference>
<evidence type="ECO:0000256" key="6">
    <source>
        <dbReference type="ARBA" id="ARBA00022737"/>
    </source>
</evidence>
<protein>
    <submittedName>
        <fullName evidence="17">Protocadherin alpha-8-like isoform X17</fullName>
    </submittedName>
</protein>
<feature type="compositionally biased region" description="Basic and acidic residues" evidence="13">
    <location>
        <begin position="802"/>
        <end position="820"/>
    </location>
</feature>
<dbReference type="Pfam" id="PF15974">
    <property type="entry name" value="Cadherin_tail"/>
    <property type="match status" value="1"/>
</dbReference>
<dbReference type="InterPro" id="IPR031904">
    <property type="entry name" value="Cadherin_CBD"/>
</dbReference>
<feature type="domain" description="Cadherin" evidence="15">
    <location>
        <begin position="480"/>
        <end position="583"/>
    </location>
</feature>
<reference evidence="17" key="1">
    <citation type="submission" date="2025-08" db="UniProtKB">
        <authorList>
            <consortium name="RefSeq"/>
        </authorList>
    </citation>
    <scope>IDENTIFICATION</scope>
    <source>
        <strain evidence="17">Wakin</strain>
        <tissue evidence="17">Muscle</tissue>
    </source>
</reference>
<comment type="function">
    <text evidence="1">Potential calcium-dependent cell-adhesion protein. May be involved in the establishment and maintenance of specific neuronal connections in the brain.</text>
</comment>
<dbReference type="Pfam" id="PF00028">
    <property type="entry name" value="Cadherin"/>
    <property type="match status" value="5"/>
</dbReference>
<evidence type="ECO:0000259" key="15">
    <source>
        <dbReference type="PROSITE" id="PS50268"/>
    </source>
</evidence>
<dbReference type="InterPro" id="IPR002126">
    <property type="entry name" value="Cadherin-like_dom"/>
</dbReference>